<dbReference type="InParanoid" id="A0A5K4F6Z8"/>
<feature type="compositionally biased region" description="Polar residues" evidence="1">
    <location>
        <begin position="95"/>
        <end position="110"/>
    </location>
</feature>
<organism evidence="3">
    <name type="scientific">Schistosoma mansoni</name>
    <name type="common">Blood fluke</name>
    <dbReference type="NCBI Taxonomy" id="6183"/>
    <lineage>
        <taxon>Eukaryota</taxon>
        <taxon>Metazoa</taxon>
        <taxon>Spiralia</taxon>
        <taxon>Lophotrochozoa</taxon>
        <taxon>Platyhelminthes</taxon>
        <taxon>Trematoda</taxon>
        <taxon>Digenea</taxon>
        <taxon>Strigeidida</taxon>
        <taxon>Schistosomatoidea</taxon>
        <taxon>Schistosomatidae</taxon>
        <taxon>Schistosoma</taxon>
    </lineage>
</organism>
<evidence type="ECO:0000256" key="1">
    <source>
        <dbReference type="SAM" id="MobiDB-lite"/>
    </source>
</evidence>
<proteinExistence type="predicted"/>
<feature type="chain" id="PRO_5024367059" evidence="2">
    <location>
        <begin position="20"/>
        <end position="152"/>
    </location>
</feature>
<reference evidence="3" key="1">
    <citation type="submission" date="2019-11" db="UniProtKB">
        <authorList>
            <consortium name="WormBaseParasite"/>
        </authorList>
    </citation>
    <scope>IDENTIFICATION</scope>
    <source>
        <strain evidence="3">Puerto Rican</strain>
    </source>
</reference>
<feature type="compositionally biased region" description="Polar residues" evidence="1">
    <location>
        <begin position="36"/>
        <end position="49"/>
    </location>
</feature>
<accession>A0A5K4F6Z8</accession>
<sequence length="152" mass="16494">MKWMYIVLLLITIHKQVLAGASGETSSTEEPKVTSGPGTNNSESLSGDHNSNSTNTDASTNSTVNGRRNDSDGSPSSTVKPPVSGHHNESRNSEVKTSPETPIVETVSTTSNPKPFEQPILVKSMFKASFSWFWWLLKLLCKLINGFGLISK</sequence>
<protein>
    <submittedName>
        <fullName evidence="3">Uncharacterized protein</fullName>
    </submittedName>
</protein>
<keyword evidence="2" id="KW-0732">Signal</keyword>
<name>A0A5K4F6Z8_SCHMA</name>
<evidence type="ECO:0000256" key="2">
    <source>
        <dbReference type="SAM" id="SignalP"/>
    </source>
</evidence>
<dbReference type="WBParaSite" id="Smp_330180.2">
    <property type="protein sequence ID" value="Smp_330180.2"/>
    <property type="gene ID" value="Smp_330180"/>
</dbReference>
<feature type="signal peptide" evidence="2">
    <location>
        <begin position="1"/>
        <end position="19"/>
    </location>
</feature>
<dbReference type="AlphaFoldDB" id="A0A5K4F6Z8"/>
<feature type="compositionally biased region" description="Low complexity" evidence="1">
    <location>
        <begin position="50"/>
        <end position="63"/>
    </location>
</feature>
<evidence type="ECO:0000313" key="3">
    <source>
        <dbReference type="WBParaSite" id="Smp_330180.2"/>
    </source>
</evidence>
<feature type="region of interest" description="Disordered" evidence="1">
    <location>
        <begin position="22"/>
        <end position="110"/>
    </location>
</feature>